<gene>
    <name evidence="3" type="ORF">POM88_001025</name>
</gene>
<dbReference type="InterPro" id="IPR059000">
    <property type="entry name" value="ATPase_P-type_domA"/>
</dbReference>
<proteinExistence type="predicted"/>
<feature type="domain" description="P-type ATPase A" evidence="2">
    <location>
        <begin position="98"/>
        <end position="145"/>
    </location>
</feature>
<dbReference type="Gene3D" id="2.70.150.10">
    <property type="entry name" value="Calcium-transporting ATPase, cytoplasmic transduction domain A"/>
    <property type="match status" value="1"/>
</dbReference>
<evidence type="ECO:0000313" key="4">
    <source>
        <dbReference type="Proteomes" id="UP001237642"/>
    </source>
</evidence>
<organism evidence="3 4">
    <name type="scientific">Heracleum sosnowskyi</name>
    <dbReference type="NCBI Taxonomy" id="360622"/>
    <lineage>
        <taxon>Eukaryota</taxon>
        <taxon>Viridiplantae</taxon>
        <taxon>Streptophyta</taxon>
        <taxon>Embryophyta</taxon>
        <taxon>Tracheophyta</taxon>
        <taxon>Spermatophyta</taxon>
        <taxon>Magnoliopsida</taxon>
        <taxon>eudicotyledons</taxon>
        <taxon>Gunneridae</taxon>
        <taxon>Pentapetalae</taxon>
        <taxon>asterids</taxon>
        <taxon>campanulids</taxon>
        <taxon>Apiales</taxon>
        <taxon>Apiaceae</taxon>
        <taxon>Apioideae</taxon>
        <taxon>apioid superclade</taxon>
        <taxon>Tordylieae</taxon>
        <taxon>Tordyliinae</taxon>
        <taxon>Heracleum</taxon>
    </lineage>
</organism>
<comment type="caution">
    <text evidence="3">The sequence shown here is derived from an EMBL/GenBank/DDBJ whole genome shotgun (WGS) entry which is preliminary data.</text>
</comment>
<dbReference type="Pfam" id="PF00122">
    <property type="entry name" value="E1-E2_ATPase"/>
    <property type="match status" value="1"/>
</dbReference>
<evidence type="ECO:0000256" key="1">
    <source>
        <dbReference type="ARBA" id="ARBA00022842"/>
    </source>
</evidence>
<keyword evidence="1" id="KW-0460">Magnesium</keyword>
<evidence type="ECO:0000313" key="3">
    <source>
        <dbReference type="EMBL" id="KAK1401420.1"/>
    </source>
</evidence>
<dbReference type="InterPro" id="IPR008250">
    <property type="entry name" value="ATPase_P-typ_transduc_dom_A_sf"/>
</dbReference>
<name>A0AAD8JBC9_9APIA</name>
<keyword evidence="4" id="KW-1185">Reference proteome</keyword>
<reference evidence="3" key="1">
    <citation type="submission" date="2023-02" db="EMBL/GenBank/DDBJ databases">
        <title>Genome of toxic invasive species Heracleum sosnowskyi carries increased number of genes despite the absence of recent whole-genome duplications.</title>
        <authorList>
            <person name="Schelkunov M."/>
            <person name="Shtratnikova V."/>
            <person name="Makarenko M."/>
            <person name="Klepikova A."/>
            <person name="Omelchenko D."/>
            <person name="Novikova G."/>
            <person name="Obukhova E."/>
            <person name="Bogdanov V."/>
            <person name="Penin A."/>
            <person name="Logacheva M."/>
        </authorList>
    </citation>
    <scope>NUCLEOTIDE SEQUENCE</scope>
    <source>
        <strain evidence="3">Hsosn_3</strain>
        <tissue evidence="3">Leaf</tissue>
    </source>
</reference>
<dbReference type="AlphaFoldDB" id="A0AAD8JBC9"/>
<dbReference type="Proteomes" id="UP001237642">
    <property type="component" value="Unassembled WGS sequence"/>
</dbReference>
<evidence type="ECO:0000259" key="2">
    <source>
        <dbReference type="Pfam" id="PF00122"/>
    </source>
</evidence>
<accession>A0AAD8JBC9</accession>
<reference evidence="3" key="2">
    <citation type="submission" date="2023-05" db="EMBL/GenBank/DDBJ databases">
        <authorList>
            <person name="Schelkunov M.I."/>
        </authorList>
    </citation>
    <scope>NUCLEOTIDE SEQUENCE</scope>
    <source>
        <strain evidence="3">Hsosn_3</strain>
        <tissue evidence="3">Leaf</tissue>
    </source>
</reference>
<protein>
    <recommendedName>
        <fullName evidence="2">P-type ATPase A domain-containing protein</fullName>
    </recommendedName>
</protein>
<dbReference type="PANTHER" id="PTHR42861">
    <property type="entry name" value="CALCIUM-TRANSPORTING ATPASE"/>
    <property type="match status" value="1"/>
</dbReference>
<dbReference type="SUPFAM" id="SSF81653">
    <property type="entry name" value="Calcium ATPase, transduction domain A"/>
    <property type="match status" value="1"/>
</dbReference>
<dbReference type="EMBL" id="JAUIZM010000001">
    <property type="protein sequence ID" value="KAK1401420.1"/>
    <property type="molecule type" value="Genomic_DNA"/>
</dbReference>
<sequence>MENEKKEVPSPSKGLLQSPELYQYILESSVYPNELEPLKELRAVTAKHPSLKLQIQMEAATEIDILDHDMQPEVEEHMLAAGLRADAMPKHVAIISDSKKILCDGKWSEQDASVLVPGDIISIKLGDIIPTDARLLQGDPLKIDQIKKVVAGEDASELIANGKSHGREWLKGGHGKTASLASTLAPVVAWTGVV</sequence>